<dbReference type="Pfam" id="PF04253">
    <property type="entry name" value="TFR_dimer"/>
    <property type="match status" value="1"/>
</dbReference>
<evidence type="ECO:0008006" key="7">
    <source>
        <dbReference type="Google" id="ProtNLM"/>
    </source>
</evidence>
<dbReference type="OrthoDB" id="5841748at2759"/>
<keyword evidence="2" id="KW-0472">Membrane</keyword>
<evidence type="ECO:0000259" key="4">
    <source>
        <dbReference type="Pfam" id="PF04389"/>
    </source>
</evidence>
<gene>
    <name evidence="5" type="ORF">HG537_0F01690</name>
</gene>
<proteinExistence type="inferred from homology"/>
<dbReference type="SUPFAM" id="SSF52025">
    <property type="entry name" value="PA domain"/>
    <property type="match status" value="1"/>
</dbReference>
<dbReference type="InterPro" id="IPR046450">
    <property type="entry name" value="PA_dom_sf"/>
</dbReference>
<dbReference type="AlphaFoldDB" id="A0A7H9HUJ7"/>
<organism evidence="5 6">
    <name type="scientific">Torulaspora globosa</name>
    <dbReference type="NCBI Taxonomy" id="48254"/>
    <lineage>
        <taxon>Eukaryota</taxon>
        <taxon>Fungi</taxon>
        <taxon>Dikarya</taxon>
        <taxon>Ascomycota</taxon>
        <taxon>Saccharomycotina</taxon>
        <taxon>Saccharomycetes</taxon>
        <taxon>Saccharomycetales</taxon>
        <taxon>Saccharomycetaceae</taxon>
        <taxon>Torulaspora</taxon>
    </lineage>
</organism>
<dbReference type="Gene3D" id="3.50.30.30">
    <property type="match status" value="1"/>
</dbReference>
<dbReference type="InterPro" id="IPR007484">
    <property type="entry name" value="Peptidase_M28"/>
</dbReference>
<dbReference type="Gene3D" id="3.40.630.10">
    <property type="entry name" value="Zn peptidases"/>
    <property type="match status" value="1"/>
</dbReference>
<evidence type="ECO:0000259" key="3">
    <source>
        <dbReference type="Pfam" id="PF04253"/>
    </source>
</evidence>
<keyword evidence="2" id="KW-1133">Transmembrane helix</keyword>
<evidence type="ECO:0000256" key="1">
    <source>
        <dbReference type="ARBA" id="ARBA00005634"/>
    </source>
</evidence>
<dbReference type="SUPFAM" id="SSF53187">
    <property type="entry name" value="Zn-dependent exopeptidases"/>
    <property type="match status" value="1"/>
</dbReference>
<dbReference type="InterPro" id="IPR039373">
    <property type="entry name" value="Peptidase_M28B"/>
</dbReference>
<evidence type="ECO:0000313" key="5">
    <source>
        <dbReference type="EMBL" id="QLQ81408.1"/>
    </source>
</evidence>
<dbReference type="Pfam" id="PF04389">
    <property type="entry name" value="Peptidase_M28"/>
    <property type="match status" value="1"/>
</dbReference>
<dbReference type="PANTHER" id="PTHR10404:SF72">
    <property type="entry name" value="ZINC METALLOPROTEASE TRE2-RELATED"/>
    <property type="match status" value="1"/>
</dbReference>
<dbReference type="EMBL" id="CP059272">
    <property type="protein sequence ID" value="QLQ81408.1"/>
    <property type="molecule type" value="Genomic_DNA"/>
</dbReference>
<comment type="similarity">
    <text evidence="1">Belongs to the peptidase M28 family. M28B subfamily.</text>
</comment>
<dbReference type="SUPFAM" id="SSF47672">
    <property type="entry name" value="Transferrin receptor-like dimerisation domain"/>
    <property type="match status" value="1"/>
</dbReference>
<dbReference type="Proteomes" id="UP000510647">
    <property type="component" value="Chromosome 6"/>
</dbReference>
<accession>A0A7H9HUJ7</accession>
<dbReference type="InterPro" id="IPR007365">
    <property type="entry name" value="TFR-like_dimer_dom"/>
</dbReference>
<dbReference type="Gene3D" id="1.20.930.40">
    <property type="entry name" value="Transferrin receptor-like, dimerisation domain"/>
    <property type="match status" value="1"/>
</dbReference>
<evidence type="ECO:0000256" key="2">
    <source>
        <dbReference type="SAM" id="Phobius"/>
    </source>
</evidence>
<reference evidence="5 6" key="1">
    <citation type="submission" date="2020-06" db="EMBL/GenBank/DDBJ databases">
        <title>The yeast mating-type switching endonuclease HO is a domesticated member of an unorthodox homing genetic element family.</title>
        <authorList>
            <person name="Coughlan A.Y."/>
            <person name="Lombardi L."/>
            <person name="Braun-Galleani S."/>
            <person name="Martos A.R."/>
            <person name="Galeote V."/>
            <person name="Bigey F."/>
            <person name="Dequin S."/>
            <person name="Byrne K.P."/>
            <person name="Wolfe K.H."/>
        </authorList>
    </citation>
    <scope>NUCLEOTIDE SEQUENCE [LARGE SCALE GENOMIC DNA]</scope>
    <source>
        <strain evidence="5 6">CBS2947</strain>
    </source>
</reference>
<sequence length="773" mass="87538">MRILGSQNDYDLLPGVETVQVPDNGQEEASGLPLEPPEYDNVAGEVEQMGLEDLEVNERFVGKMCRLRDRFSYNVVKPVRDKIMDPLAQLFGLVSDKIDYYLNKVGNPLILRRFFYILMMSVIAYMVLSSGFIPSESTSGYKGMFSDHEILMEYARGSVDLAKFERDWEYISSMPHMSGTKGDAAIRHFIMETMNNNKLKFIKEDELSVYSSFPYEMSLKAVAGEESVRINVTSENFNPLSATGELNGVALIYGNMGSLQDLQKLKNAALLEGDFVLMIRYGGLVSEQILVAEKFGAKGVLFITDPYHGNQDLVQKKSVGIPQYWAGSPLIHGDGESDNFKDLRNIPRIPTMPLSWNQGMQLLSLLPDDGIRFEDGLYSGKLGAVHLEMVVKMDNRELHPAHNIISKIEGREQNDKSIIIAASRTSVTNGATYPAFGTAMLLSLIQMFQELKYKYDWKPLRNIYFVSYGGTEFNYAGSADFTAQKLTQVKDHVYCMLDISQLSLESGSRKIDIQAHPLLHHFFNQDNENMGFDITVEHPKQYGDWVPLMANGIPVSIFSTPQVLKSGPPIETSQDVFENLSTLLETPENLATLSDLILYVLQTSLKLVDMPFIPFDITEYVHYIDKLLETLENNHSSTLRFQETIKALLTWRKIGEEWSAWRKGWQNIVFSRDEGIEPSLISVHRWTWNKKLSNIGRRQCIPEGLNNRPYYKNVLFGPSFWTQLNQDSWSFPGVKDAINDQDWAKAQHELDNVANVLAESAALFLEETTDVGN</sequence>
<dbReference type="PANTHER" id="PTHR10404">
    <property type="entry name" value="N-ACETYLATED-ALPHA-LINKED ACIDIC DIPEPTIDASE"/>
    <property type="match status" value="1"/>
</dbReference>
<feature type="transmembrane region" description="Helical" evidence="2">
    <location>
        <begin position="114"/>
        <end position="133"/>
    </location>
</feature>
<dbReference type="GO" id="GO:0004180">
    <property type="term" value="F:carboxypeptidase activity"/>
    <property type="evidence" value="ECO:0007669"/>
    <property type="project" value="TreeGrafter"/>
</dbReference>
<feature type="domain" description="Peptidase M28" evidence="4">
    <location>
        <begin position="403"/>
        <end position="581"/>
    </location>
</feature>
<name>A0A7H9HUJ7_9SACH</name>
<feature type="domain" description="Transferrin receptor-like dimerisation" evidence="3">
    <location>
        <begin position="640"/>
        <end position="764"/>
    </location>
</feature>
<evidence type="ECO:0000313" key="6">
    <source>
        <dbReference type="Proteomes" id="UP000510647"/>
    </source>
</evidence>
<keyword evidence="6" id="KW-1185">Reference proteome</keyword>
<protein>
    <recommendedName>
        <fullName evidence="7">Transferrin receptor-like dimerisation domain-containing protein</fullName>
    </recommendedName>
</protein>
<dbReference type="InterPro" id="IPR036757">
    <property type="entry name" value="TFR-like_dimer_dom_sf"/>
</dbReference>
<keyword evidence="2" id="KW-0812">Transmembrane</keyword>